<protein>
    <submittedName>
        <fullName evidence="2">Uncharacterized protein</fullName>
    </submittedName>
</protein>
<accession>A0A5J5CKQ4</accession>
<evidence type="ECO:0000256" key="1">
    <source>
        <dbReference type="SAM" id="MobiDB-lite"/>
    </source>
</evidence>
<sequence length="77" mass="9065">MSEEVKEKATGKSAHRKKKGKKNENGRYREDKTGRELERKDQKGGVYEGWGGRDRENVKVKRVGMKGRREVMWEEIE</sequence>
<gene>
    <name evidence="2" type="ORF">FQN60_002874</name>
</gene>
<feature type="region of interest" description="Disordered" evidence="1">
    <location>
        <begin position="1"/>
        <end position="52"/>
    </location>
</feature>
<proteinExistence type="predicted"/>
<organism evidence="2 3">
    <name type="scientific">Etheostoma spectabile</name>
    <name type="common">orangethroat darter</name>
    <dbReference type="NCBI Taxonomy" id="54343"/>
    <lineage>
        <taxon>Eukaryota</taxon>
        <taxon>Metazoa</taxon>
        <taxon>Chordata</taxon>
        <taxon>Craniata</taxon>
        <taxon>Vertebrata</taxon>
        <taxon>Euteleostomi</taxon>
        <taxon>Actinopterygii</taxon>
        <taxon>Neopterygii</taxon>
        <taxon>Teleostei</taxon>
        <taxon>Neoteleostei</taxon>
        <taxon>Acanthomorphata</taxon>
        <taxon>Eupercaria</taxon>
        <taxon>Perciformes</taxon>
        <taxon>Percoidei</taxon>
        <taxon>Percidae</taxon>
        <taxon>Etheostomatinae</taxon>
        <taxon>Etheostoma</taxon>
    </lineage>
</organism>
<reference evidence="2 3" key="1">
    <citation type="submission" date="2019-08" db="EMBL/GenBank/DDBJ databases">
        <title>A chromosome-level genome assembly, high-density linkage maps, and genome scans reveal the genomic architecture of hybrid incompatibilities underlying speciation via character displacement in darters (Percidae: Etheostominae).</title>
        <authorList>
            <person name="Moran R.L."/>
            <person name="Catchen J.M."/>
            <person name="Fuller R.C."/>
        </authorList>
    </citation>
    <scope>NUCLEOTIDE SEQUENCE [LARGE SCALE GENOMIC DNA]</scope>
    <source>
        <strain evidence="2">EspeVRDwgs_2016</strain>
        <tissue evidence="2">Muscle</tissue>
    </source>
</reference>
<name>A0A5J5CKQ4_9PERO</name>
<dbReference type="Proteomes" id="UP000327493">
    <property type="component" value="Chromosome 21"/>
</dbReference>
<comment type="caution">
    <text evidence="2">The sequence shown here is derived from an EMBL/GenBank/DDBJ whole genome shotgun (WGS) entry which is preliminary data.</text>
</comment>
<feature type="compositionally biased region" description="Basic and acidic residues" evidence="1">
    <location>
        <begin position="1"/>
        <end position="10"/>
    </location>
</feature>
<dbReference type="AlphaFoldDB" id="A0A5J5CKQ4"/>
<feature type="compositionally biased region" description="Basic and acidic residues" evidence="1">
    <location>
        <begin position="22"/>
        <end position="43"/>
    </location>
</feature>
<evidence type="ECO:0000313" key="2">
    <source>
        <dbReference type="EMBL" id="KAA8581293.1"/>
    </source>
</evidence>
<keyword evidence="3" id="KW-1185">Reference proteome</keyword>
<evidence type="ECO:0000313" key="3">
    <source>
        <dbReference type="Proteomes" id="UP000327493"/>
    </source>
</evidence>
<dbReference type="EMBL" id="VOFY01000021">
    <property type="protein sequence ID" value="KAA8581293.1"/>
    <property type="molecule type" value="Genomic_DNA"/>
</dbReference>